<accession>A0A1X2HTT2</accession>
<evidence type="ECO:0000313" key="1">
    <source>
        <dbReference type="EMBL" id="ORZ03005.1"/>
    </source>
</evidence>
<keyword evidence="2" id="KW-1185">Reference proteome</keyword>
<dbReference type="EMBL" id="MCGN01000001">
    <property type="protein sequence ID" value="ORZ03005.1"/>
    <property type="molecule type" value="Genomic_DNA"/>
</dbReference>
<dbReference type="PROSITE" id="PS50896">
    <property type="entry name" value="LISH"/>
    <property type="match status" value="1"/>
</dbReference>
<protein>
    <recommendedName>
        <fullName evidence="3">LisH domain-containing protein</fullName>
    </recommendedName>
</protein>
<name>A0A1X2HTT2_SYNRA</name>
<proteinExistence type="predicted"/>
<evidence type="ECO:0008006" key="3">
    <source>
        <dbReference type="Google" id="ProtNLM"/>
    </source>
</evidence>
<reference evidence="1 2" key="1">
    <citation type="submission" date="2016-07" db="EMBL/GenBank/DDBJ databases">
        <title>Pervasive Adenine N6-methylation of Active Genes in Fungi.</title>
        <authorList>
            <consortium name="DOE Joint Genome Institute"/>
            <person name="Mondo S.J."/>
            <person name="Dannebaum R.O."/>
            <person name="Kuo R.C."/>
            <person name="Labutti K."/>
            <person name="Haridas S."/>
            <person name="Kuo A."/>
            <person name="Salamov A."/>
            <person name="Ahrendt S.R."/>
            <person name="Lipzen A."/>
            <person name="Sullivan W."/>
            <person name="Andreopoulos W.B."/>
            <person name="Clum A."/>
            <person name="Lindquist E."/>
            <person name="Daum C."/>
            <person name="Ramamoorthy G.K."/>
            <person name="Gryganskyi A."/>
            <person name="Culley D."/>
            <person name="Magnuson J.K."/>
            <person name="James T.Y."/>
            <person name="O'Malley M.A."/>
            <person name="Stajich J.E."/>
            <person name="Spatafora J.W."/>
            <person name="Visel A."/>
            <person name="Grigoriev I.V."/>
        </authorList>
    </citation>
    <scope>NUCLEOTIDE SEQUENCE [LARGE SCALE GENOMIC DNA]</scope>
    <source>
        <strain evidence="1 2">NRRL 2496</strain>
    </source>
</reference>
<sequence length="62" mass="7127">MPPKSKVEKIPELDALVYKYLVAQGHRDVANVLKRKIQNVEAQGDLVQVYKKSKSEYGFLYC</sequence>
<dbReference type="Proteomes" id="UP000242180">
    <property type="component" value="Unassembled WGS sequence"/>
</dbReference>
<gene>
    <name evidence="1" type="ORF">BCR43DRAFT_32014</name>
</gene>
<comment type="caution">
    <text evidence="1">The sequence shown here is derived from an EMBL/GenBank/DDBJ whole genome shotgun (WGS) entry which is preliminary data.</text>
</comment>
<dbReference type="InParanoid" id="A0A1X2HTT2"/>
<organism evidence="1 2">
    <name type="scientific">Syncephalastrum racemosum</name>
    <name type="common">Filamentous fungus</name>
    <dbReference type="NCBI Taxonomy" id="13706"/>
    <lineage>
        <taxon>Eukaryota</taxon>
        <taxon>Fungi</taxon>
        <taxon>Fungi incertae sedis</taxon>
        <taxon>Mucoromycota</taxon>
        <taxon>Mucoromycotina</taxon>
        <taxon>Mucoromycetes</taxon>
        <taxon>Mucorales</taxon>
        <taxon>Syncephalastraceae</taxon>
        <taxon>Syncephalastrum</taxon>
    </lineage>
</organism>
<dbReference type="AlphaFoldDB" id="A0A1X2HTT2"/>
<dbReference type="InterPro" id="IPR006594">
    <property type="entry name" value="LisH"/>
</dbReference>
<evidence type="ECO:0000313" key="2">
    <source>
        <dbReference type="Proteomes" id="UP000242180"/>
    </source>
</evidence>